<evidence type="ECO:0000256" key="2">
    <source>
        <dbReference type="ARBA" id="ARBA00022723"/>
    </source>
</evidence>
<dbReference type="GO" id="GO:0016788">
    <property type="term" value="F:hydrolase activity, acting on ester bonds"/>
    <property type="evidence" value="ECO:0007669"/>
    <property type="project" value="InterPro"/>
</dbReference>
<evidence type="ECO:0000259" key="5">
    <source>
        <dbReference type="Pfam" id="PF24827"/>
    </source>
</evidence>
<evidence type="ECO:0000256" key="4">
    <source>
        <dbReference type="ARBA" id="ARBA00022833"/>
    </source>
</evidence>
<dbReference type="Pfam" id="PF24827">
    <property type="entry name" value="AstE_AspA_cat"/>
    <property type="match status" value="1"/>
</dbReference>
<comment type="cofactor">
    <cofactor evidence="1">
        <name>Zn(2+)</name>
        <dbReference type="ChEBI" id="CHEBI:29105"/>
    </cofactor>
</comment>
<gene>
    <name evidence="6" type="ORF">GCM10010964_14050</name>
</gene>
<dbReference type="InterPro" id="IPR050178">
    <property type="entry name" value="AspA/AstE_fam"/>
</dbReference>
<dbReference type="Gene3D" id="3.40.630.10">
    <property type="entry name" value="Zn peptidases"/>
    <property type="match status" value="1"/>
</dbReference>
<reference evidence="6 7" key="1">
    <citation type="journal article" date="2014" name="Int. J. Syst. Evol. Microbiol.">
        <title>Complete genome sequence of Corynebacterium casei LMG S-19264T (=DSM 44701T), isolated from a smear-ripened cheese.</title>
        <authorList>
            <consortium name="US DOE Joint Genome Institute (JGI-PGF)"/>
            <person name="Walter F."/>
            <person name="Albersmeier A."/>
            <person name="Kalinowski J."/>
            <person name="Ruckert C."/>
        </authorList>
    </citation>
    <scope>NUCLEOTIDE SEQUENCE [LARGE SCALE GENOMIC DNA]</scope>
    <source>
        <strain evidence="6 7">CGMCC 1.16330</strain>
    </source>
</reference>
<keyword evidence="2" id="KW-0479">Metal-binding</keyword>
<sequence length="324" mass="34728">MPDLEPWREGNAGLPGVWSFAAGTPGPHLVLVALMHGNEIAGAHVLTAWLRDRMRPLRGRLSFVFANLDAFARFDPADPTASRFLDEDMNRVWSAELLDDGGRGGGRPSSELRRARALRRVFDTADVVLDMHSMLWPSDPLILSGPTERGARLALAVGLPPLVVADEGHAVGRRLIDYARFADPRGTATALLVEAGQHWEPETVDTAAACARRLLRLLGVAAAPGGTEQAPRAARPRFARVTHAVAAASGAFTFLREFRGGEVIAQRNTLIALDGEEEIRTPYDDCLLVMPSPRAMRGHTAVRLARFAEAPPAAGPGGPAGGRA</sequence>
<keyword evidence="7" id="KW-1185">Reference proteome</keyword>
<keyword evidence="4" id="KW-0862">Zinc</keyword>
<accession>A0A8J2ZAF3</accession>
<dbReference type="PANTHER" id="PTHR15162:SF7">
    <property type="entry name" value="SUCCINYLGLUTAMATE DESUCCINYLASE"/>
    <property type="match status" value="1"/>
</dbReference>
<evidence type="ECO:0000256" key="1">
    <source>
        <dbReference type="ARBA" id="ARBA00001947"/>
    </source>
</evidence>
<comment type="caution">
    <text evidence="6">The sequence shown here is derived from an EMBL/GenBank/DDBJ whole genome shotgun (WGS) entry which is preliminary data.</text>
</comment>
<dbReference type="GO" id="GO:0046872">
    <property type="term" value="F:metal ion binding"/>
    <property type="evidence" value="ECO:0007669"/>
    <property type="project" value="UniProtKB-KW"/>
</dbReference>
<protein>
    <recommendedName>
        <fullName evidence="5">Succinylglutamate desuccinylase/Aspartoacylase catalytic domain-containing protein</fullName>
    </recommendedName>
</protein>
<evidence type="ECO:0000256" key="3">
    <source>
        <dbReference type="ARBA" id="ARBA00022801"/>
    </source>
</evidence>
<dbReference type="Proteomes" id="UP000597507">
    <property type="component" value="Unassembled WGS sequence"/>
</dbReference>
<dbReference type="AlphaFoldDB" id="A0A8J2ZAF3"/>
<dbReference type="PANTHER" id="PTHR15162">
    <property type="entry name" value="ASPARTOACYLASE"/>
    <property type="match status" value="1"/>
</dbReference>
<dbReference type="EMBL" id="BMKS01000003">
    <property type="protein sequence ID" value="GGG27319.1"/>
    <property type="molecule type" value="Genomic_DNA"/>
</dbReference>
<keyword evidence="3" id="KW-0378">Hydrolase</keyword>
<name>A0A8J2ZAF3_9PROT</name>
<evidence type="ECO:0000313" key="6">
    <source>
        <dbReference type="EMBL" id="GGG27319.1"/>
    </source>
</evidence>
<evidence type="ECO:0000313" key="7">
    <source>
        <dbReference type="Proteomes" id="UP000597507"/>
    </source>
</evidence>
<dbReference type="InterPro" id="IPR055438">
    <property type="entry name" value="AstE_AspA_cat"/>
</dbReference>
<dbReference type="GO" id="GO:0005829">
    <property type="term" value="C:cytosol"/>
    <property type="evidence" value="ECO:0007669"/>
    <property type="project" value="TreeGrafter"/>
</dbReference>
<proteinExistence type="predicted"/>
<organism evidence="6 7">
    <name type="scientific">Caldovatus sediminis</name>
    <dbReference type="NCBI Taxonomy" id="2041189"/>
    <lineage>
        <taxon>Bacteria</taxon>
        <taxon>Pseudomonadati</taxon>
        <taxon>Pseudomonadota</taxon>
        <taxon>Alphaproteobacteria</taxon>
        <taxon>Acetobacterales</taxon>
        <taxon>Roseomonadaceae</taxon>
        <taxon>Caldovatus</taxon>
    </lineage>
</organism>
<feature type="domain" description="Succinylglutamate desuccinylase/Aspartoacylase catalytic" evidence="5">
    <location>
        <begin position="25"/>
        <end position="214"/>
    </location>
</feature>
<dbReference type="SUPFAM" id="SSF53187">
    <property type="entry name" value="Zn-dependent exopeptidases"/>
    <property type="match status" value="1"/>
</dbReference>